<dbReference type="Gene3D" id="1.10.3540.10">
    <property type="entry name" value="uncharacterized protein from magnetospirillum magneticum domain"/>
    <property type="match status" value="1"/>
</dbReference>
<dbReference type="EMBL" id="JBBMEI010000032">
    <property type="protein sequence ID" value="MEQ2358865.1"/>
    <property type="molecule type" value="Genomic_DNA"/>
</dbReference>
<evidence type="ECO:0000313" key="1">
    <source>
        <dbReference type="EMBL" id="MEQ2358865.1"/>
    </source>
</evidence>
<keyword evidence="2" id="KW-1185">Reference proteome</keyword>
<dbReference type="Proteomes" id="UP001446032">
    <property type="component" value="Unassembled WGS sequence"/>
</dbReference>
<comment type="caution">
    <text evidence="1">The sequence shown here is derived from an EMBL/GenBank/DDBJ whole genome shotgun (WGS) entry which is preliminary data.</text>
</comment>
<proteinExistence type="predicted"/>
<evidence type="ECO:0000313" key="2">
    <source>
        <dbReference type="Proteomes" id="UP001446032"/>
    </source>
</evidence>
<dbReference type="InterPro" id="IPR014948">
    <property type="entry name" value="BrxA"/>
</dbReference>
<name>A0ABV1AL27_9FIRM</name>
<reference evidence="1 2" key="1">
    <citation type="submission" date="2024-03" db="EMBL/GenBank/DDBJ databases">
        <title>Human intestinal bacterial collection.</title>
        <authorList>
            <person name="Pauvert C."/>
            <person name="Hitch T.C.A."/>
            <person name="Clavel T."/>
        </authorList>
    </citation>
    <scope>NUCLEOTIDE SEQUENCE [LARGE SCALE GENOMIC DNA]</scope>
    <source>
        <strain evidence="1 2">CLA-AA-H95</strain>
    </source>
</reference>
<dbReference type="Pfam" id="PF08849">
    <property type="entry name" value="BrxA"/>
    <property type="match status" value="1"/>
</dbReference>
<gene>
    <name evidence="1" type="ORF">WMO75_11100</name>
</gene>
<dbReference type="RefSeq" id="WP_118699217.1">
    <property type="nucleotide sequence ID" value="NZ_JBBMEI010000032.1"/>
</dbReference>
<dbReference type="InterPro" id="IPR023137">
    <property type="entry name" value="BrxA_sf"/>
</dbReference>
<accession>A0ABV1AL27</accession>
<organism evidence="1 2">
    <name type="scientific">Blautia intestinihominis</name>
    <dbReference type="NCBI Taxonomy" id="3133152"/>
    <lineage>
        <taxon>Bacteria</taxon>
        <taxon>Bacillati</taxon>
        <taxon>Bacillota</taxon>
        <taxon>Clostridia</taxon>
        <taxon>Lachnospirales</taxon>
        <taxon>Lachnospiraceae</taxon>
        <taxon>Blautia</taxon>
    </lineage>
</organism>
<sequence length="201" mass="23275">MDHSYRYIASLTREPFLFYEMRSIAKLMAEGNSDDAIVKEIVEQNLFQYPTEKSITRIAKACIKRLHALEDDSLVSAIASQPTDVAKQICLYALMKQSRLAWEFMVTVIGEKYRLRDTSFGKIDLNTFFMRLQEQNDTVASWIDTTITKLKQIIARVMESNITETYDLDDDTYAEEEGKVYDVADDSEWKAVGEKIRINIR</sequence>
<protein>
    <submittedName>
        <fullName evidence="1">DUF1819 family protein</fullName>
    </submittedName>
</protein>